<evidence type="ECO:0000313" key="1">
    <source>
        <dbReference type="EMBL" id="GCC24915.1"/>
    </source>
</evidence>
<reference evidence="1 2" key="1">
    <citation type="journal article" date="2018" name="Nat. Ecol. Evol.">
        <title>Shark genomes provide insights into elasmobranch evolution and the origin of vertebrates.</title>
        <authorList>
            <person name="Hara Y"/>
            <person name="Yamaguchi K"/>
            <person name="Onimaru K"/>
            <person name="Kadota M"/>
            <person name="Koyanagi M"/>
            <person name="Keeley SD"/>
            <person name="Tatsumi K"/>
            <person name="Tanaka K"/>
            <person name="Motone F"/>
            <person name="Kageyama Y"/>
            <person name="Nozu R"/>
            <person name="Adachi N"/>
            <person name="Nishimura O"/>
            <person name="Nakagawa R"/>
            <person name="Tanegashima C"/>
            <person name="Kiyatake I"/>
            <person name="Matsumoto R"/>
            <person name="Murakumo K"/>
            <person name="Nishida K"/>
            <person name="Terakita A"/>
            <person name="Kuratani S"/>
            <person name="Sato K"/>
            <person name="Hyodo S Kuraku.S."/>
        </authorList>
    </citation>
    <scope>NUCLEOTIDE SEQUENCE [LARGE SCALE GENOMIC DNA]</scope>
</reference>
<protein>
    <submittedName>
        <fullName evidence="1">Uncharacterized protein</fullName>
    </submittedName>
</protein>
<dbReference type="GO" id="GO:0034599">
    <property type="term" value="P:cellular response to oxidative stress"/>
    <property type="evidence" value="ECO:0007669"/>
    <property type="project" value="TreeGrafter"/>
</dbReference>
<dbReference type="PANTHER" id="PTHR16798:SF0">
    <property type="entry name" value="FANCONI ANEMIA GROUP C PROTEIN"/>
    <property type="match status" value="1"/>
</dbReference>
<dbReference type="Proteomes" id="UP000287033">
    <property type="component" value="Unassembled WGS sequence"/>
</dbReference>
<dbReference type="InterPro" id="IPR000686">
    <property type="entry name" value="FANCC"/>
</dbReference>
<sequence length="107" mass="12123">MAKGTSIPTSSFGLEYWLNKAVEWGQTTTFQSQQDVCLHLPKLQEFLKQIYGAIQHMSTTSALKSFPLIGQLLGRLCWNPFVVADGKFIKIFRQNCFSSEAIYELEA</sequence>
<accession>A0A401S3C1</accession>
<evidence type="ECO:0000313" key="2">
    <source>
        <dbReference type="Proteomes" id="UP000287033"/>
    </source>
</evidence>
<dbReference type="OrthoDB" id="10046159at2759"/>
<gene>
    <name evidence="1" type="ORF">chiPu_0003318</name>
</gene>
<dbReference type="EMBL" id="BEZZ01000070">
    <property type="protein sequence ID" value="GCC24915.1"/>
    <property type="molecule type" value="Genomic_DNA"/>
</dbReference>
<name>A0A401S3C1_CHIPU</name>
<dbReference type="STRING" id="137246.A0A401S3C1"/>
<dbReference type="Pfam" id="PF02106">
    <property type="entry name" value="Fanconi_C"/>
    <property type="match status" value="1"/>
</dbReference>
<dbReference type="PANTHER" id="PTHR16798">
    <property type="entry name" value="FANCONI ANEMIA GROUP C PROTEIN FANCC"/>
    <property type="match status" value="1"/>
</dbReference>
<organism evidence="1 2">
    <name type="scientific">Chiloscyllium punctatum</name>
    <name type="common">Brownbanded bambooshark</name>
    <name type="synonym">Hemiscyllium punctatum</name>
    <dbReference type="NCBI Taxonomy" id="137246"/>
    <lineage>
        <taxon>Eukaryota</taxon>
        <taxon>Metazoa</taxon>
        <taxon>Chordata</taxon>
        <taxon>Craniata</taxon>
        <taxon>Vertebrata</taxon>
        <taxon>Chondrichthyes</taxon>
        <taxon>Elasmobranchii</taxon>
        <taxon>Galeomorphii</taxon>
        <taxon>Galeoidea</taxon>
        <taxon>Orectolobiformes</taxon>
        <taxon>Hemiscylliidae</taxon>
        <taxon>Chiloscyllium</taxon>
    </lineage>
</organism>
<dbReference type="GO" id="GO:0036297">
    <property type="term" value="P:interstrand cross-link repair"/>
    <property type="evidence" value="ECO:0007669"/>
    <property type="project" value="InterPro"/>
</dbReference>
<dbReference type="AlphaFoldDB" id="A0A401S3C1"/>
<proteinExistence type="predicted"/>
<dbReference type="GO" id="GO:0006289">
    <property type="term" value="P:nucleotide-excision repair"/>
    <property type="evidence" value="ECO:0007669"/>
    <property type="project" value="TreeGrafter"/>
</dbReference>
<dbReference type="GO" id="GO:0043240">
    <property type="term" value="C:Fanconi anaemia nuclear complex"/>
    <property type="evidence" value="ECO:0007669"/>
    <property type="project" value="InterPro"/>
</dbReference>
<keyword evidence="2" id="KW-1185">Reference proteome</keyword>
<comment type="caution">
    <text evidence="1">The sequence shown here is derived from an EMBL/GenBank/DDBJ whole genome shotgun (WGS) entry which is preliminary data.</text>
</comment>